<sequence length="934" mass="104383">MQHTNDNAMAAWFRDVKRLVDINELAEKLGLRRDGAKGNYHSPHHDDRNASVSVFDDGRAFKDWSADRGGSCIDFLIHFAPGVESVMDAAKLLSEMQGIPLPKSCEPKPAALESKEDYIAKNVLATPDPVVAYLSGRGIDESVIRHAIKCESLGWNTWHNKSVPPGEKSHGGPAAAFVVRALDTSRVVAIDMRYADPELNGGVKTQCHGTKLGYGWTSDPARLQRADTVYIVESPINALSVECCSLPGKVAAFALRGTSNAEKIDWSFLKGKRHVRIALDHTDAINERTGTRAGLTAAWHLSDTLTAMDIGSLFVDMQEWEEGEDINDVLKKHGADALSARLRRLEAWMIPGMPGGGERLSGTRRIFLPSHDFGVYWRFRVSDDHTRYVSKWKEADEEENPRDRSEEFADLCSFRVASISRLRIQSHLATINGTPDNQPETVFGISAQVPRHGLTLQRQVVGNDKLYNLEWWRSQFGAIWLPAQFSRMVNIFERAADLQARDVVNFVGVAWRDGQLAAMQGGDCYFVEPQKQCLYANMIFPRGSAHNAREVIRAYQKTFKSNAAATALVWALGAHLKAVLGFYPHLQMQAEKGSGKSKLLESLQATLAFQVLSGQMLKTDHRRRASVSWTSHPVGWDEFSKLPKSILTDIDGLLQSTYRFEFTRVGSSLTPYLMCAPVLLAGEEVDVESLQSKLCRTSLSVGKQGDVIPHNLPQFPVWEWLQFLAELEPARVRDLHATCVAQVQQRSRAEKGDATARRMVENYTAVMTAWGLLCEFADLDVDEGHFVEDLIAEMNAHLADTNGTRLPWVWIMEILLSELEAKRFEHPFAWDEILVDGKREMALFLRPNHVMDHLSTAPHLRAKFDALPIKTGRVFKQQLLQSNVVPVCGGKPMDDVERRIGGRRHAHLTAIRLSKLEQLGLYASPDVPANYGNN</sequence>
<dbReference type="SUPFAM" id="SSF57783">
    <property type="entry name" value="Zinc beta-ribbon"/>
    <property type="match status" value="1"/>
</dbReference>
<keyword evidence="3 8" id="KW-0808">Transferase</keyword>
<keyword evidence="1" id="KW-0240">DNA-directed RNA polymerase</keyword>
<dbReference type="EC" id="2.7.7.-" evidence="8"/>
<dbReference type="GO" id="GO:0003677">
    <property type="term" value="F:DNA binding"/>
    <property type="evidence" value="ECO:0007669"/>
    <property type="project" value="InterPro"/>
</dbReference>
<feature type="domain" description="Toprim" evidence="7">
    <location>
        <begin position="229"/>
        <end position="336"/>
    </location>
</feature>
<dbReference type="Pfam" id="PF13362">
    <property type="entry name" value="Toprim_3"/>
    <property type="match status" value="1"/>
</dbReference>
<evidence type="ECO:0000259" key="7">
    <source>
        <dbReference type="Pfam" id="PF13362"/>
    </source>
</evidence>
<dbReference type="GO" id="GO:0000428">
    <property type="term" value="C:DNA-directed RNA polymerase complex"/>
    <property type="evidence" value="ECO:0007669"/>
    <property type="project" value="UniProtKB-KW"/>
</dbReference>
<evidence type="ECO:0000256" key="3">
    <source>
        <dbReference type="ARBA" id="ARBA00022679"/>
    </source>
</evidence>
<reference evidence="8 9" key="1">
    <citation type="submission" date="2019-08" db="EMBL/GenBank/DDBJ databases">
        <authorList>
            <person name="Peeters C."/>
        </authorList>
    </citation>
    <scope>NUCLEOTIDE SEQUENCE [LARGE SCALE GENOMIC DNA]</scope>
    <source>
        <strain evidence="8 9">LMG 31116</strain>
    </source>
</reference>
<dbReference type="Gene3D" id="3.40.1360.10">
    <property type="match status" value="1"/>
</dbReference>
<keyword evidence="5" id="KW-0235">DNA replication</keyword>
<proteinExistence type="predicted"/>
<dbReference type="EMBL" id="CABPSD010000007">
    <property type="protein sequence ID" value="VVE12276.1"/>
    <property type="molecule type" value="Genomic_DNA"/>
</dbReference>
<dbReference type="InterPro" id="IPR034154">
    <property type="entry name" value="TOPRIM_DnaG/twinkle"/>
</dbReference>
<evidence type="ECO:0000313" key="8">
    <source>
        <dbReference type="EMBL" id="VVE12276.1"/>
    </source>
</evidence>
<evidence type="ECO:0000256" key="6">
    <source>
        <dbReference type="ARBA" id="ARBA00023163"/>
    </source>
</evidence>
<keyword evidence="4 8" id="KW-0548">Nucleotidyltransferase</keyword>
<keyword evidence="9" id="KW-1185">Reference proteome</keyword>
<dbReference type="RefSeq" id="WP_150567114.1">
    <property type="nucleotide sequence ID" value="NZ_CABPSD010000007.1"/>
</dbReference>
<dbReference type="GO" id="GO:0008270">
    <property type="term" value="F:zinc ion binding"/>
    <property type="evidence" value="ECO:0007669"/>
    <property type="project" value="InterPro"/>
</dbReference>
<evidence type="ECO:0000256" key="4">
    <source>
        <dbReference type="ARBA" id="ARBA00022695"/>
    </source>
</evidence>
<accession>A0A5E4VK74</accession>
<gene>
    <name evidence="8" type="primary">dnaG_1</name>
    <name evidence="8" type="ORF">PMO31116_02670</name>
</gene>
<dbReference type="CDD" id="cd01029">
    <property type="entry name" value="TOPRIM_primases"/>
    <property type="match status" value="1"/>
</dbReference>
<dbReference type="InterPro" id="IPR036977">
    <property type="entry name" value="DNA_primase_Znf_CHC2"/>
</dbReference>
<keyword evidence="6" id="KW-0804">Transcription</keyword>
<dbReference type="InterPro" id="IPR006171">
    <property type="entry name" value="TOPRIM_dom"/>
</dbReference>
<organism evidence="8 9">
    <name type="scientific">Pandoraea morbifera</name>
    <dbReference type="NCBI Taxonomy" id="2508300"/>
    <lineage>
        <taxon>Bacteria</taxon>
        <taxon>Pseudomonadati</taxon>
        <taxon>Pseudomonadota</taxon>
        <taxon>Betaproteobacteria</taxon>
        <taxon>Burkholderiales</taxon>
        <taxon>Burkholderiaceae</taxon>
        <taxon>Pandoraea</taxon>
    </lineage>
</organism>
<dbReference type="AlphaFoldDB" id="A0A5E4VK74"/>
<dbReference type="GO" id="GO:0016779">
    <property type="term" value="F:nucleotidyltransferase activity"/>
    <property type="evidence" value="ECO:0007669"/>
    <property type="project" value="UniProtKB-KW"/>
</dbReference>
<keyword evidence="2" id="KW-0639">Primosome</keyword>
<dbReference type="GO" id="GO:1990077">
    <property type="term" value="C:primosome complex"/>
    <property type="evidence" value="ECO:0007669"/>
    <property type="project" value="UniProtKB-KW"/>
</dbReference>
<evidence type="ECO:0000256" key="1">
    <source>
        <dbReference type="ARBA" id="ARBA00022478"/>
    </source>
</evidence>
<dbReference type="Proteomes" id="UP000368474">
    <property type="component" value="Unassembled WGS sequence"/>
</dbReference>
<evidence type="ECO:0000313" key="9">
    <source>
        <dbReference type="Proteomes" id="UP000368474"/>
    </source>
</evidence>
<dbReference type="Gene3D" id="3.90.580.10">
    <property type="entry name" value="Zinc finger, CHC2-type domain"/>
    <property type="match status" value="1"/>
</dbReference>
<dbReference type="GO" id="GO:0006269">
    <property type="term" value="P:DNA replication, synthesis of primer"/>
    <property type="evidence" value="ECO:0007669"/>
    <property type="project" value="UniProtKB-KW"/>
</dbReference>
<name>A0A5E4VK74_9BURK</name>
<protein>
    <submittedName>
        <fullName evidence="8">DNA primase</fullName>
        <ecNumber evidence="8">2.7.7.-</ecNumber>
    </submittedName>
</protein>
<evidence type="ECO:0000256" key="2">
    <source>
        <dbReference type="ARBA" id="ARBA00022515"/>
    </source>
</evidence>
<evidence type="ECO:0000256" key="5">
    <source>
        <dbReference type="ARBA" id="ARBA00022705"/>
    </source>
</evidence>